<dbReference type="Pfam" id="PF13193">
    <property type="entry name" value="AMP-binding_C"/>
    <property type="match status" value="1"/>
</dbReference>
<name>A0ABW4DMZ7_9LACO</name>
<evidence type="ECO:0000256" key="1">
    <source>
        <dbReference type="ARBA" id="ARBA00006432"/>
    </source>
</evidence>
<dbReference type="PANTHER" id="PTHR43201:SF5">
    <property type="entry name" value="MEDIUM-CHAIN ACYL-COA LIGASE ACSF2, MITOCHONDRIAL"/>
    <property type="match status" value="1"/>
</dbReference>
<keyword evidence="2" id="KW-0436">Ligase</keyword>
<dbReference type="SUPFAM" id="SSF56801">
    <property type="entry name" value="Acetyl-CoA synthetase-like"/>
    <property type="match status" value="1"/>
</dbReference>
<feature type="domain" description="AMP-dependent synthetase/ligase" evidence="3">
    <location>
        <begin position="12"/>
        <end position="369"/>
    </location>
</feature>
<keyword evidence="6" id="KW-1185">Reference proteome</keyword>
<dbReference type="PANTHER" id="PTHR43201">
    <property type="entry name" value="ACYL-COA SYNTHETASE"/>
    <property type="match status" value="1"/>
</dbReference>
<comment type="similarity">
    <text evidence="1">Belongs to the ATP-dependent AMP-binding enzyme family.</text>
</comment>
<gene>
    <name evidence="5" type="ORF">ACFQ4L_03560</name>
</gene>
<feature type="domain" description="AMP-binding enzyme C-terminal" evidence="4">
    <location>
        <begin position="417"/>
        <end position="495"/>
    </location>
</feature>
<comment type="caution">
    <text evidence="5">The sequence shown here is derived from an EMBL/GenBank/DDBJ whole genome shotgun (WGS) entry which is preliminary data.</text>
</comment>
<dbReference type="InterPro" id="IPR000873">
    <property type="entry name" value="AMP-dep_synth/lig_dom"/>
</dbReference>
<dbReference type="Pfam" id="PF00501">
    <property type="entry name" value="AMP-binding"/>
    <property type="match status" value="1"/>
</dbReference>
<proteinExistence type="inferred from homology"/>
<evidence type="ECO:0000256" key="2">
    <source>
        <dbReference type="ARBA" id="ARBA00022598"/>
    </source>
</evidence>
<dbReference type="Gene3D" id="3.30.300.30">
    <property type="match status" value="1"/>
</dbReference>
<sequence length="514" mass="57177">MTKLTDALTQQLLTDPQRPLIKSVDEPNWITKGEFRTDVMRIMSALTNAKIGHLDQVLVCLDNSIAYPELMQAFWTQGVVVHPVSASTPAAQLLTEWQEQNYVAMLIDPNLETEILAAITLNEINLKLISVAGLKLLVDPDQTVLRAVAPAAEISEDDLALILNTSGTTGKPKRVGLTHRLLFNAATYDRESQQMTAADTTLITMPMFHINAQAMSVLSMRLAGGKIVVAPKFSASRFWQQVAENQVTWSSVVPTIITILLLNQTANEQYQKYQKYLKLRFVRSSSFALPEDKFRAFERRYHTQILEGYGMTETASQCTINPFDAPKIGSAGKPYKTEVGFLINGEITKAPNRIGEIAVRGDHVINDYLDSHQDSFRDGWFLTGDLGYFDEDGYLFVKGRIKEMISRGGEKVAPAAVENVLNQLDFIGQVAVIGLPDEIYGEAVTAVVIPKKAQTHDLEAEKQAIFDYAAEKLAKFQQPTQIYFVSEFPLNATGKVVRPKLHEELVQQLAGEAR</sequence>
<dbReference type="InterPro" id="IPR042099">
    <property type="entry name" value="ANL_N_sf"/>
</dbReference>
<accession>A0ABW4DMZ7</accession>
<dbReference type="InterPro" id="IPR020845">
    <property type="entry name" value="AMP-binding_CS"/>
</dbReference>
<evidence type="ECO:0000313" key="5">
    <source>
        <dbReference type="EMBL" id="MFD1465168.1"/>
    </source>
</evidence>
<evidence type="ECO:0000259" key="3">
    <source>
        <dbReference type="Pfam" id="PF00501"/>
    </source>
</evidence>
<protein>
    <submittedName>
        <fullName evidence="5">AMP-binding protein</fullName>
    </submittedName>
</protein>
<evidence type="ECO:0000313" key="6">
    <source>
        <dbReference type="Proteomes" id="UP001597244"/>
    </source>
</evidence>
<dbReference type="Gene3D" id="3.40.50.12780">
    <property type="entry name" value="N-terminal domain of ligase-like"/>
    <property type="match status" value="1"/>
</dbReference>
<reference evidence="6" key="1">
    <citation type="journal article" date="2019" name="Int. J. Syst. Evol. Microbiol.">
        <title>The Global Catalogue of Microorganisms (GCM) 10K type strain sequencing project: providing services to taxonomists for standard genome sequencing and annotation.</title>
        <authorList>
            <consortium name="The Broad Institute Genomics Platform"/>
            <consortium name="The Broad Institute Genome Sequencing Center for Infectious Disease"/>
            <person name="Wu L."/>
            <person name="Ma J."/>
        </authorList>
    </citation>
    <scope>NUCLEOTIDE SEQUENCE [LARGE SCALE GENOMIC DNA]</scope>
    <source>
        <strain evidence="6">CCM 8951</strain>
    </source>
</reference>
<dbReference type="EMBL" id="JBHTOF010000025">
    <property type="protein sequence ID" value="MFD1465168.1"/>
    <property type="molecule type" value="Genomic_DNA"/>
</dbReference>
<dbReference type="PROSITE" id="PS00455">
    <property type="entry name" value="AMP_BINDING"/>
    <property type="match status" value="1"/>
</dbReference>
<organism evidence="5 6">
    <name type="scientific">Lapidilactobacillus mulanensis</name>
    <dbReference type="NCBI Taxonomy" id="2485999"/>
    <lineage>
        <taxon>Bacteria</taxon>
        <taxon>Bacillati</taxon>
        <taxon>Bacillota</taxon>
        <taxon>Bacilli</taxon>
        <taxon>Lactobacillales</taxon>
        <taxon>Lactobacillaceae</taxon>
        <taxon>Lapidilactobacillus</taxon>
    </lineage>
</organism>
<dbReference type="InterPro" id="IPR025110">
    <property type="entry name" value="AMP-bd_C"/>
</dbReference>
<dbReference type="InterPro" id="IPR045851">
    <property type="entry name" value="AMP-bd_C_sf"/>
</dbReference>
<dbReference type="Proteomes" id="UP001597244">
    <property type="component" value="Unassembled WGS sequence"/>
</dbReference>
<dbReference type="RefSeq" id="WP_125577118.1">
    <property type="nucleotide sequence ID" value="NZ_JBHTOF010000025.1"/>
</dbReference>
<evidence type="ECO:0000259" key="4">
    <source>
        <dbReference type="Pfam" id="PF13193"/>
    </source>
</evidence>